<evidence type="ECO:0000313" key="3">
    <source>
        <dbReference type="EnsemblMetazoa" id="GAUT042065-PA"/>
    </source>
</evidence>
<dbReference type="GO" id="GO:0005737">
    <property type="term" value="C:cytoplasm"/>
    <property type="evidence" value="ECO:0007669"/>
    <property type="project" value="TreeGrafter"/>
</dbReference>
<feature type="compositionally biased region" description="Basic and acidic residues" evidence="2">
    <location>
        <begin position="130"/>
        <end position="154"/>
    </location>
</feature>
<feature type="region of interest" description="Disordered" evidence="2">
    <location>
        <begin position="120"/>
        <end position="156"/>
    </location>
</feature>
<name>A0A1A9VMU3_GLOAU</name>
<sequence>MVLKVYISGMSGNKEVKKRQQRVLMILDSKNIQYEVIDITEPGREADKEFMQNKSTSNGATVSDPEPRHALPPQLFNEEDYCGDYDAFDLANEIDTLEQFLKVAPADITAVSNAQIELKQENGEANDNAGENKENESTEHNKEDENAEKPECNRLQRSTLRQAAGKVILVMKISIKLLKNNERIDTSTDKDDNKDDEQRSPIDKIRNEPLSGATMPAALTEVNGESTIMVTKDLVETAASEVFIGEAQKAIALESLSSGCTANAHLMGTNQSLIDSNEKTNDQETKVEAEETLKSTKINNEESLIQDTINEENLPTRTKSQEYQYSYEEDDKTENGRFLPIDCEKSQSDLKYRDQIKVTQSDLIVDKGTEGDGGKLTPNQENLIAPQLDNEYENQMLEENAEIINEAPNQKQEMGAKIQDGE</sequence>
<evidence type="ECO:0000313" key="4">
    <source>
        <dbReference type="Proteomes" id="UP000078200"/>
    </source>
</evidence>
<comment type="similarity">
    <text evidence="1">Belongs to the SH3BGR family.</text>
</comment>
<dbReference type="PANTHER" id="PTHR12232">
    <property type="entry name" value="SH3 DOMAIN-BINDING GLUTAMIC ACID-RICH-LIKE PROTEIN"/>
    <property type="match status" value="1"/>
</dbReference>
<dbReference type="STRING" id="7395.A0A1A9VMU3"/>
<proteinExistence type="inferred from homology"/>
<dbReference type="CDD" id="cd03030">
    <property type="entry name" value="GRX_SH3BGR"/>
    <property type="match status" value="1"/>
</dbReference>
<dbReference type="Pfam" id="PF04908">
    <property type="entry name" value="SH3BGR"/>
    <property type="match status" value="1"/>
</dbReference>
<reference evidence="3" key="1">
    <citation type="submission" date="2020-05" db="UniProtKB">
        <authorList>
            <consortium name="EnsemblMetazoa"/>
        </authorList>
    </citation>
    <scope>IDENTIFICATION</scope>
    <source>
        <strain evidence="3">TTRI</strain>
    </source>
</reference>
<dbReference type="InterPro" id="IPR051033">
    <property type="entry name" value="SH3BGR"/>
</dbReference>
<protein>
    <recommendedName>
        <fullName evidence="5">SH3 domain-binding glutamic acid-rich-like protein</fullName>
    </recommendedName>
</protein>
<dbReference type="AlphaFoldDB" id="A0A1A9VMU3"/>
<dbReference type="PANTHER" id="PTHR12232:SF15">
    <property type="entry name" value="SH3 DOMAIN-BINDING GLUTAMIC ACID-RICH PROTEIN HOMOLOG"/>
    <property type="match status" value="1"/>
</dbReference>
<keyword evidence="4" id="KW-1185">Reference proteome</keyword>
<dbReference type="Proteomes" id="UP000078200">
    <property type="component" value="Unassembled WGS sequence"/>
</dbReference>
<dbReference type="SUPFAM" id="SSF52833">
    <property type="entry name" value="Thioredoxin-like"/>
    <property type="match status" value="1"/>
</dbReference>
<organism evidence="3 4">
    <name type="scientific">Glossina austeni</name>
    <name type="common">Savannah tsetse fly</name>
    <dbReference type="NCBI Taxonomy" id="7395"/>
    <lineage>
        <taxon>Eukaryota</taxon>
        <taxon>Metazoa</taxon>
        <taxon>Ecdysozoa</taxon>
        <taxon>Arthropoda</taxon>
        <taxon>Hexapoda</taxon>
        <taxon>Insecta</taxon>
        <taxon>Pterygota</taxon>
        <taxon>Neoptera</taxon>
        <taxon>Endopterygota</taxon>
        <taxon>Diptera</taxon>
        <taxon>Brachycera</taxon>
        <taxon>Muscomorpha</taxon>
        <taxon>Hippoboscoidea</taxon>
        <taxon>Glossinidae</taxon>
        <taxon>Glossina</taxon>
    </lineage>
</organism>
<evidence type="ECO:0000256" key="2">
    <source>
        <dbReference type="SAM" id="MobiDB-lite"/>
    </source>
</evidence>
<dbReference type="InterPro" id="IPR036249">
    <property type="entry name" value="Thioredoxin-like_sf"/>
</dbReference>
<feature type="region of interest" description="Disordered" evidence="2">
    <location>
        <begin position="367"/>
        <end position="386"/>
    </location>
</feature>
<dbReference type="InterPro" id="IPR006993">
    <property type="entry name" value="Glut_rich_SH3-bd"/>
</dbReference>
<accession>A0A1A9VMU3</accession>
<dbReference type="VEuPathDB" id="VectorBase:GAUT042065"/>
<evidence type="ECO:0008006" key="5">
    <source>
        <dbReference type="Google" id="ProtNLM"/>
    </source>
</evidence>
<dbReference type="EnsemblMetazoa" id="GAUT042065-RA">
    <property type="protein sequence ID" value="GAUT042065-PA"/>
    <property type="gene ID" value="GAUT042065"/>
</dbReference>
<feature type="compositionally biased region" description="Basic and acidic residues" evidence="2">
    <location>
        <begin position="185"/>
        <end position="207"/>
    </location>
</feature>
<dbReference type="Gene3D" id="3.40.30.10">
    <property type="entry name" value="Glutaredoxin"/>
    <property type="match status" value="1"/>
</dbReference>
<evidence type="ECO:0000256" key="1">
    <source>
        <dbReference type="ARBA" id="ARBA00007764"/>
    </source>
</evidence>
<feature type="region of interest" description="Disordered" evidence="2">
    <location>
        <begin position="185"/>
        <end position="210"/>
    </location>
</feature>